<dbReference type="PANTHER" id="PTHR46708">
    <property type="entry name" value="TENASCIN"/>
    <property type="match status" value="1"/>
</dbReference>
<evidence type="ECO:0000256" key="2">
    <source>
        <dbReference type="ARBA" id="ARBA00023157"/>
    </source>
</evidence>
<feature type="non-terminal residue" evidence="5">
    <location>
        <position position="1"/>
    </location>
</feature>
<organism evidence="5 6">
    <name type="scientific">Cirrhinus mrigala</name>
    <name type="common">Mrigala</name>
    <dbReference type="NCBI Taxonomy" id="683832"/>
    <lineage>
        <taxon>Eukaryota</taxon>
        <taxon>Metazoa</taxon>
        <taxon>Chordata</taxon>
        <taxon>Craniata</taxon>
        <taxon>Vertebrata</taxon>
        <taxon>Euteleostomi</taxon>
        <taxon>Actinopterygii</taxon>
        <taxon>Neopterygii</taxon>
        <taxon>Teleostei</taxon>
        <taxon>Ostariophysi</taxon>
        <taxon>Cypriniformes</taxon>
        <taxon>Cyprinidae</taxon>
        <taxon>Labeoninae</taxon>
        <taxon>Labeonini</taxon>
        <taxon>Cirrhinus</taxon>
    </lineage>
</organism>
<comment type="caution">
    <text evidence="5">The sequence shown here is derived from an EMBL/GenBank/DDBJ whole genome shotgun (WGS) entry which is preliminary data.</text>
</comment>
<dbReference type="Pfam" id="PF00041">
    <property type="entry name" value="fn3"/>
    <property type="match status" value="1"/>
</dbReference>
<dbReference type="EMBL" id="JAMKFB020000005">
    <property type="protein sequence ID" value="KAL0193500.1"/>
    <property type="molecule type" value="Genomic_DNA"/>
</dbReference>
<sequence length="75" mass="8142">VSETMETTLALAWKRPVAKIDTYELVFTSPDGTETKLEVPGAANIYILTDLIPGTLYTISLTAKRGRKMSAPATL</sequence>
<dbReference type="SUPFAM" id="SSF49265">
    <property type="entry name" value="Fibronectin type III"/>
    <property type="match status" value="1"/>
</dbReference>
<evidence type="ECO:0000256" key="1">
    <source>
        <dbReference type="ARBA" id="ARBA00022737"/>
    </source>
</evidence>
<protein>
    <recommendedName>
        <fullName evidence="4">Fibronectin type-III domain-containing protein</fullName>
    </recommendedName>
</protein>
<evidence type="ECO:0000259" key="4">
    <source>
        <dbReference type="PROSITE" id="PS50853"/>
    </source>
</evidence>
<feature type="non-terminal residue" evidence="5">
    <location>
        <position position="75"/>
    </location>
</feature>
<dbReference type="InterPro" id="IPR013783">
    <property type="entry name" value="Ig-like_fold"/>
</dbReference>
<accession>A0ABD0R4Q2</accession>
<proteinExistence type="predicted"/>
<dbReference type="CDD" id="cd00063">
    <property type="entry name" value="FN3"/>
    <property type="match status" value="1"/>
</dbReference>
<name>A0ABD0R4Q2_CIRMR</name>
<dbReference type="FunFam" id="2.60.40.10:FF:000099">
    <property type="entry name" value="Fibronectin 1"/>
    <property type="match status" value="1"/>
</dbReference>
<dbReference type="PROSITE" id="PS50853">
    <property type="entry name" value="FN3"/>
    <property type="match status" value="1"/>
</dbReference>
<dbReference type="Proteomes" id="UP001529510">
    <property type="component" value="Unassembled WGS sequence"/>
</dbReference>
<keyword evidence="6" id="KW-1185">Reference proteome</keyword>
<evidence type="ECO:0000256" key="3">
    <source>
        <dbReference type="ARBA" id="ARBA00023180"/>
    </source>
</evidence>
<evidence type="ECO:0000313" key="6">
    <source>
        <dbReference type="Proteomes" id="UP001529510"/>
    </source>
</evidence>
<dbReference type="AlphaFoldDB" id="A0ABD0R4Q2"/>
<dbReference type="PANTHER" id="PTHR46708:SF3">
    <property type="entry name" value="TENASCIN-X"/>
    <property type="match status" value="1"/>
</dbReference>
<gene>
    <name evidence="5" type="ORF">M9458_011796</name>
</gene>
<keyword evidence="1" id="KW-0677">Repeat</keyword>
<dbReference type="InterPro" id="IPR036116">
    <property type="entry name" value="FN3_sf"/>
</dbReference>
<evidence type="ECO:0000313" key="5">
    <source>
        <dbReference type="EMBL" id="KAL0193500.1"/>
    </source>
</evidence>
<dbReference type="InterPro" id="IPR003961">
    <property type="entry name" value="FN3_dom"/>
</dbReference>
<feature type="domain" description="Fibronectin type-III" evidence="4">
    <location>
        <begin position="1"/>
        <end position="75"/>
    </location>
</feature>
<reference evidence="5 6" key="1">
    <citation type="submission" date="2024-05" db="EMBL/GenBank/DDBJ databases">
        <title>Genome sequencing and assembly of Indian major carp, Cirrhinus mrigala (Hamilton, 1822).</title>
        <authorList>
            <person name="Mohindra V."/>
            <person name="Chowdhury L.M."/>
            <person name="Lal K."/>
            <person name="Jena J.K."/>
        </authorList>
    </citation>
    <scope>NUCLEOTIDE SEQUENCE [LARGE SCALE GENOMIC DNA]</scope>
    <source>
        <strain evidence="5">CM1030</strain>
        <tissue evidence="5">Blood</tissue>
    </source>
</reference>
<keyword evidence="3" id="KW-0325">Glycoprotein</keyword>
<dbReference type="Gene3D" id="2.60.40.10">
    <property type="entry name" value="Immunoglobulins"/>
    <property type="match status" value="1"/>
</dbReference>
<keyword evidence="2" id="KW-1015">Disulfide bond</keyword>
<dbReference type="InterPro" id="IPR050991">
    <property type="entry name" value="ECM_Regulatory_Proteins"/>
</dbReference>